<dbReference type="CDD" id="cd02440">
    <property type="entry name" value="AdoMet_MTases"/>
    <property type="match status" value="1"/>
</dbReference>
<dbReference type="EMBL" id="WSZK01000029">
    <property type="protein sequence ID" value="MWG35995.1"/>
    <property type="molecule type" value="Genomic_DNA"/>
</dbReference>
<comment type="caution">
    <text evidence="2">The sequence shown here is derived from an EMBL/GenBank/DDBJ whole genome shotgun (WGS) entry which is preliminary data.</text>
</comment>
<keyword evidence="2" id="KW-0489">Methyltransferase</keyword>
<feature type="domain" description="Methyltransferase type 12" evidence="1">
    <location>
        <begin position="59"/>
        <end position="153"/>
    </location>
</feature>
<dbReference type="InterPro" id="IPR029063">
    <property type="entry name" value="SAM-dependent_MTases_sf"/>
</dbReference>
<name>A0A6B0GV54_9EURY</name>
<accession>A0A6B0GV54</accession>
<sequence>MPGTNDDPTTQYRDTIDWDDYWTDPSEADRAAASPSAHLLLEPFRELLDEWGAPDTYADVGCGTGTTVFDVAERHPATEVVGYDVADPLLESNREHAHEEGDGNVAFEHAELPRFDPDRQFEVVSAFYTLVYVADVERALRTLYAAVEPGGHLVFTYHNRMGRAHYRGVAEDPHEHLGEDSPFDPETFAERFQLLIEGENVLSHDRIEEVLGTRPRSVWSVVGADHRYRAWRHNPFVFVPK</sequence>
<reference evidence="2 3" key="1">
    <citation type="submission" date="2019-12" db="EMBL/GenBank/DDBJ databases">
        <title>Halocatena pleomorpha gen. nov. sp. nov., an extremely halophilic archaeon of family Halobacteriaceae isolated from saltpan soil.</title>
        <authorList>
            <person name="Pal Y."/>
            <person name="Verma A."/>
            <person name="Krishnamurthi S."/>
            <person name="Kumar P."/>
        </authorList>
    </citation>
    <scope>NUCLEOTIDE SEQUENCE [LARGE SCALE GENOMIC DNA]</scope>
    <source>
        <strain evidence="2 3">JCM 16495</strain>
    </source>
</reference>
<dbReference type="GO" id="GO:0008168">
    <property type="term" value="F:methyltransferase activity"/>
    <property type="evidence" value="ECO:0007669"/>
    <property type="project" value="UniProtKB-KW"/>
</dbReference>
<evidence type="ECO:0000259" key="1">
    <source>
        <dbReference type="Pfam" id="PF08242"/>
    </source>
</evidence>
<dbReference type="SUPFAM" id="SSF53335">
    <property type="entry name" value="S-adenosyl-L-methionine-dependent methyltransferases"/>
    <property type="match status" value="1"/>
</dbReference>
<protein>
    <submittedName>
        <fullName evidence="2">Methyltransferase domain-containing protein</fullName>
    </submittedName>
</protein>
<keyword evidence="3" id="KW-1185">Reference proteome</keyword>
<dbReference type="PANTHER" id="PTHR43861">
    <property type="entry name" value="TRANS-ACONITATE 2-METHYLTRANSFERASE-RELATED"/>
    <property type="match status" value="1"/>
</dbReference>
<keyword evidence="2" id="KW-0808">Transferase</keyword>
<gene>
    <name evidence="2" type="ORF">GQS65_16125</name>
</gene>
<organism evidence="2 3">
    <name type="scientific">Halomarina oriensis</name>
    <dbReference type="NCBI Taxonomy" id="671145"/>
    <lineage>
        <taxon>Archaea</taxon>
        <taxon>Methanobacteriati</taxon>
        <taxon>Methanobacteriota</taxon>
        <taxon>Stenosarchaea group</taxon>
        <taxon>Halobacteria</taxon>
        <taxon>Halobacteriales</taxon>
        <taxon>Natronomonadaceae</taxon>
        <taxon>Halomarina</taxon>
    </lineage>
</organism>
<dbReference type="OrthoDB" id="147504at2157"/>
<dbReference type="PANTHER" id="PTHR43861:SF1">
    <property type="entry name" value="TRANS-ACONITATE 2-METHYLTRANSFERASE"/>
    <property type="match status" value="1"/>
</dbReference>
<dbReference type="Gene3D" id="3.40.50.150">
    <property type="entry name" value="Vaccinia Virus protein VP39"/>
    <property type="match status" value="1"/>
</dbReference>
<dbReference type="AlphaFoldDB" id="A0A6B0GV54"/>
<evidence type="ECO:0000313" key="2">
    <source>
        <dbReference type="EMBL" id="MWG35995.1"/>
    </source>
</evidence>
<dbReference type="GO" id="GO:0032259">
    <property type="term" value="P:methylation"/>
    <property type="evidence" value="ECO:0007669"/>
    <property type="project" value="UniProtKB-KW"/>
</dbReference>
<dbReference type="InterPro" id="IPR013217">
    <property type="entry name" value="Methyltransf_12"/>
</dbReference>
<dbReference type="RefSeq" id="WP_158205663.1">
    <property type="nucleotide sequence ID" value="NZ_WSZK01000029.1"/>
</dbReference>
<dbReference type="Pfam" id="PF08242">
    <property type="entry name" value="Methyltransf_12"/>
    <property type="match status" value="1"/>
</dbReference>
<dbReference type="Proteomes" id="UP000451471">
    <property type="component" value="Unassembled WGS sequence"/>
</dbReference>
<proteinExistence type="predicted"/>
<evidence type="ECO:0000313" key="3">
    <source>
        <dbReference type="Proteomes" id="UP000451471"/>
    </source>
</evidence>